<evidence type="ECO:0000256" key="1">
    <source>
        <dbReference type="SAM" id="Phobius"/>
    </source>
</evidence>
<feature type="transmembrane region" description="Helical" evidence="1">
    <location>
        <begin position="32"/>
        <end position="57"/>
    </location>
</feature>
<keyword evidence="1" id="KW-0472">Membrane</keyword>
<dbReference type="PANTHER" id="PTHR39430">
    <property type="entry name" value="MEMBRANE-ASSOCIATED PROTEASE-RELATED"/>
    <property type="match status" value="1"/>
</dbReference>
<accession>A0ABN2FEU1</accession>
<feature type="transmembrane region" description="Helical" evidence="1">
    <location>
        <begin position="181"/>
        <end position="201"/>
    </location>
</feature>
<reference evidence="3 4" key="1">
    <citation type="journal article" date="2019" name="Int. J. Syst. Evol. Microbiol.">
        <title>The Global Catalogue of Microorganisms (GCM) 10K type strain sequencing project: providing services to taxonomists for standard genome sequencing and annotation.</title>
        <authorList>
            <consortium name="The Broad Institute Genomics Platform"/>
            <consortium name="The Broad Institute Genome Sequencing Center for Infectious Disease"/>
            <person name="Wu L."/>
            <person name="Ma J."/>
        </authorList>
    </citation>
    <scope>NUCLEOTIDE SEQUENCE [LARGE SCALE GENOMIC DNA]</scope>
    <source>
        <strain evidence="3 4">JCM 13929</strain>
    </source>
</reference>
<dbReference type="EMBL" id="BAAAMU010000033">
    <property type="protein sequence ID" value="GAA1643723.1"/>
    <property type="molecule type" value="Genomic_DNA"/>
</dbReference>
<comment type="caution">
    <text evidence="3">The sequence shown here is derived from an EMBL/GenBank/DDBJ whole genome shotgun (WGS) entry which is preliminary data.</text>
</comment>
<feature type="domain" description="CAAX prenyl protease 2/Lysostaphin resistance protein A-like" evidence="2">
    <location>
        <begin position="147"/>
        <end position="240"/>
    </location>
</feature>
<name>A0ABN2FEU1_9ACTN</name>
<feature type="transmembrane region" description="Helical" evidence="1">
    <location>
        <begin position="255"/>
        <end position="274"/>
    </location>
</feature>
<gene>
    <name evidence="3" type="ORF">GCM10009733_046010</name>
</gene>
<feature type="transmembrane region" description="Helical" evidence="1">
    <location>
        <begin position="207"/>
        <end position="224"/>
    </location>
</feature>
<evidence type="ECO:0000313" key="3">
    <source>
        <dbReference type="EMBL" id="GAA1643723.1"/>
    </source>
</evidence>
<evidence type="ECO:0000313" key="4">
    <source>
        <dbReference type="Proteomes" id="UP001500064"/>
    </source>
</evidence>
<dbReference type="Proteomes" id="UP001500064">
    <property type="component" value="Unassembled WGS sequence"/>
</dbReference>
<protein>
    <recommendedName>
        <fullName evidence="2">CAAX prenyl protease 2/Lysostaphin resistance protein A-like domain-containing protein</fullName>
    </recommendedName>
</protein>
<dbReference type="Pfam" id="PF02517">
    <property type="entry name" value="Rce1-like"/>
    <property type="match status" value="1"/>
</dbReference>
<dbReference type="PANTHER" id="PTHR39430:SF1">
    <property type="entry name" value="PROTEASE"/>
    <property type="match status" value="1"/>
</dbReference>
<keyword evidence="1" id="KW-0812">Transmembrane</keyword>
<organism evidence="3 4">
    <name type="scientific">Nonomuraea maheshkhaliensis</name>
    <dbReference type="NCBI Taxonomy" id="419590"/>
    <lineage>
        <taxon>Bacteria</taxon>
        <taxon>Bacillati</taxon>
        <taxon>Actinomycetota</taxon>
        <taxon>Actinomycetes</taxon>
        <taxon>Streptosporangiales</taxon>
        <taxon>Streptosporangiaceae</taxon>
        <taxon>Nonomuraea</taxon>
    </lineage>
</organism>
<sequence>MILVMPGINLRSDARPSPGFLAWASMRITHPVWVVLVAVAVMFAQVIGGSAPVTLLLDPGHPLYRPLGTAAITLASLGLIYLVRRFLHRRPWRDVGLARSRQAVPHLLAGLLAGAAAVAASSAVSVTLGVATWVPWDQLRPQLPYLPIAIALALLGQAFPEELLWRGHLFDTLADRLSPRVVLLVTSVVFGSLHIISQSAADTLAERLLYVVQAIALGFACGAARLRTGTVWMAVGVHVGLHTGNMLLPTQDIRYGLQLVTLICTLSVTALLLLRGRGKSEVRGADHARGMR</sequence>
<keyword evidence="1" id="KW-1133">Transmembrane helix</keyword>
<proteinExistence type="predicted"/>
<feature type="transmembrane region" description="Helical" evidence="1">
    <location>
        <begin position="104"/>
        <end position="131"/>
    </location>
</feature>
<keyword evidence="4" id="KW-1185">Reference proteome</keyword>
<feature type="transmembrane region" description="Helical" evidence="1">
    <location>
        <begin position="63"/>
        <end position="83"/>
    </location>
</feature>
<evidence type="ECO:0000259" key="2">
    <source>
        <dbReference type="Pfam" id="PF02517"/>
    </source>
</evidence>
<dbReference type="InterPro" id="IPR003675">
    <property type="entry name" value="Rce1/LyrA-like_dom"/>
</dbReference>